<dbReference type="OrthoDB" id="9796932at2"/>
<evidence type="ECO:0000313" key="9">
    <source>
        <dbReference type="Proteomes" id="UP000242857"/>
    </source>
</evidence>
<feature type="binding site" evidence="6">
    <location>
        <position position="134"/>
    </location>
    <ligand>
        <name>Fe cation</name>
        <dbReference type="ChEBI" id="CHEBI:24875"/>
        <note>catalytic</note>
    </ligand>
</feature>
<dbReference type="SUPFAM" id="SSF51197">
    <property type="entry name" value="Clavaminate synthase-like"/>
    <property type="match status" value="1"/>
</dbReference>
<dbReference type="GO" id="GO:0005737">
    <property type="term" value="C:cytoplasm"/>
    <property type="evidence" value="ECO:0007669"/>
    <property type="project" value="TreeGrafter"/>
</dbReference>
<keyword evidence="1 6" id="KW-0479">Metal-binding</keyword>
<dbReference type="Pfam" id="PF13532">
    <property type="entry name" value="2OG-FeII_Oxy_2"/>
    <property type="match status" value="1"/>
</dbReference>
<feature type="binding site" evidence="5">
    <location>
        <begin position="121"/>
        <end position="123"/>
    </location>
    <ligand>
        <name>2-oxoglutarate</name>
        <dbReference type="ChEBI" id="CHEBI:16810"/>
    </ligand>
</feature>
<dbReference type="AlphaFoldDB" id="A0A1M4SHA6"/>
<dbReference type="PANTHER" id="PTHR16557:SF2">
    <property type="entry name" value="NUCLEIC ACID DIOXYGENASE ALKBH1"/>
    <property type="match status" value="1"/>
</dbReference>
<accession>A0A1M4SHA6</accession>
<dbReference type="InterPro" id="IPR005123">
    <property type="entry name" value="Oxoglu/Fe-dep_dioxygenase_dom"/>
</dbReference>
<evidence type="ECO:0000256" key="5">
    <source>
        <dbReference type="PIRSR" id="PIRSR604574-1"/>
    </source>
</evidence>
<dbReference type="NCBIfam" id="NF011930">
    <property type="entry name" value="PRK15401.1"/>
    <property type="match status" value="1"/>
</dbReference>
<feature type="binding site" evidence="5">
    <location>
        <position position="136"/>
    </location>
    <ligand>
        <name>substrate</name>
    </ligand>
</feature>
<dbReference type="GO" id="GO:0035516">
    <property type="term" value="F:broad specificity oxidative DNA demethylase activity"/>
    <property type="evidence" value="ECO:0007669"/>
    <property type="project" value="TreeGrafter"/>
</dbReference>
<dbReference type="PROSITE" id="PS51471">
    <property type="entry name" value="FE2OG_OXY"/>
    <property type="match status" value="1"/>
</dbReference>
<dbReference type="EMBL" id="FQUK01000002">
    <property type="protein sequence ID" value="SHE31654.1"/>
    <property type="molecule type" value="Genomic_DNA"/>
</dbReference>
<dbReference type="GO" id="GO:0035513">
    <property type="term" value="P:oxidative RNA demethylation"/>
    <property type="evidence" value="ECO:0007669"/>
    <property type="project" value="TreeGrafter"/>
</dbReference>
<comment type="cofactor">
    <cofactor evidence="6">
        <name>Fe(2+)</name>
        <dbReference type="ChEBI" id="CHEBI:29033"/>
    </cofactor>
    <text evidence="6">Binds 1 Fe(2+) ion per subunit.</text>
</comment>
<feature type="binding site" evidence="5">
    <location>
        <begin position="77"/>
        <end position="79"/>
    </location>
    <ligand>
        <name>substrate</name>
    </ligand>
</feature>
<feature type="binding site" evidence="6">
    <location>
        <position position="132"/>
    </location>
    <ligand>
        <name>Fe cation</name>
        <dbReference type="ChEBI" id="CHEBI:24875"/>
        <note>catalytic</note>
    </ligand>
</feature>
<feature type="domain" description="Fe2OG dioxygenase" evidence="7">
    <location>
        <begin position="114"/>
        <end position="214"/>
    </location>
</feature>
<dbReference type="Proteomes" id="UP000242857">
    <property type="component" value="Unassembled WGS sequence"/>
</dbReference>
<keyword evidence="3" id="KW-0560">Oxidoreductase</keyword>
<evidence type="ECO:0000256" key="2">
    <source>
        <dbReference type="ARBA" id="ARBA00022964"/>
    </source>
</evidence>
<gene>
    <name evidence="8" type="ORF">SAMN02745204_00201</name>
</gene>
<keyword evidence="4 6" id="KW-0408">Iron</keyword>
<reference evidence="9" key="1">
    <citation type="submission" date="2016-11" db="EMBL/GenBank/DDBJ databases">
        <authorList>
            <person name="Varghese N."/>
            <person name="Submissions S."/>
        </authorList>
    </citation>
    <scope>NUCLEOTIDE SEQUENCE [LARGE SCALE GENOMIC DNA]</scope>
    <source>
        <strain evidence="9">DSM 14834</strain>
    </source>
</reference>
<organism evidence="8 9">
    <name type="scientific">Thermomonas hydrothermalis</name>
    <dbReference type="NCBI Taxonomy" id="213588"/>
    <lineage>
        <taxon>Bacteria</taxon>
        <taxon>Pseudomonadati</taxon>
        <taxon>Pseudomonadota</taxon>
        <taxon>Gammaproteobacteria</taxon>
        <taxon>Lysobacterales</taxon>
        <taxon>Lysobacteraceae</taxon>
        <taxon>Thermomonas</taxon>
    </lineage>
</organism>
<dbReference type="STRING" id="213588.SAMN02745204_00201"/>
<dbReference type="GO" id="GO:0035515">
    <property type="term" value="F:oxidative RNA demethylase activity"/>
    <property type="evidence" value="ECO:0007669"/>
    <property type="project" value="TreeGrafter"/>
</dbReference>
<keyword evidence="2 8" id="KW-0223">Dioxygenase</keyword>
<evidence type="ECO:0000256" key="4">
    <source>
        <dbReference type="ARBA" id="ARBA00023004"/>
    </source>
</evidence>
<name>A0A1M4SHA6_9GAMM</name>
<dbReference type="Gene3D" id="2.60.120.590">
    <property type="entry name" value="Alpha-ketoglutarate-dependent dioxygenase AlkB-like"/>
    <property type="match status" value="1"/>
</dbReference>
<proteinExistence type="predicted"/>
<dbReference type="InterPro" id="IPR004574">
    <property type="entry name" value="Alkb"/>
</dbReference>
<evidence type="ECO:0000256" key="3">
    <source>
        <dbReference type="ARBA" id="ARBA00023002"/>
    </source>
</evidence>
<evidence type="ECO:0000256" key="6">
    <source>
        <dbReference type="PIRSR" id="PIRSR604574-2"/>
    </source>
</evidence>
<feature type="binding site" evidence="5">
    <location>
        <position position="70"/>
    </location>
    <ligand>
        <name>substrate</name>
    </ligand>
</feature>
<dbReference type="InterPro" id="IPR027450">
    <property type="entry name" value="AlkB-like"/>
</dbReference>
<feature type="binding site" evidence="6">
    <location>
        <position position="188"/>
    </location>
    <ligand>
        <name>Fe cation</name>
        <dbReference type="ChEBI" id="CHEBI:24875"/>
        <note>catalytic</note>
    </ligand>
</feature>
<dbReference type="PANTHER" id="PTHR16557">
    <property type="entry name" value="ALKYLATED DNA REPAIR PROTEIN ALKB-RELATED"/>
    <property type="match status" value="1"/>
</dbReference>
<dbReference type="GO" id="GO:0008198">
    <property type="term" value="F:ferrous iron binding"/>
    <property type="evidence" value="ECO:0007669"/>
    <property type="project" value="TreeGrafter"/>
</dbReference>
<dbReference type="RefSeq" id="WP_072754774.1">
    <property type="nucleotide sequence ID" value="NZ_FQUK01000002.1"/>
</dbReference>
<keyword evidence="9" id="KW-1185">Reference proteome</keyword>
<sequence length="214" mass="23379">MSDLFAVAATGARTPLGVQAVVLHGDALACAEALLAQIAQIAAQAPFRQLTTPGGRRIGVEMTNCGDYGWYSDRRGYRYVSVDPVTDRPWPAMPALFLTLAEQAAQAAGFPGYRPQACLINRYRPGVGMALHQDRDEEDRLAPIVSVSLGVPAVFLWGGDTRSSRPLQVPLVHGDVVVWGGVDRMRFHGVRPLAPAWHPETGDCRYNLTFRKLR</sequence>
<feature type="binding site" evidence="5">
    <location>
        <position position="162"/>
    </location>
    <ligand>
        <name>substrate</name>
    </ligand>
</feature>
<evidence type="ECO:0000259" key="7">
    <source>
        <dbReference type="PROSITE" id="PS51471"/>
    </source>
</evidence>
<feature type="binding site" evidence="5">
    <location>
        <begin position="205"/>
        <end position="211"/>
    </location>
    <ligand>
        <name>2-oxoglutarate</name>
        <dbReference type="ChEBI" id="CHEBI:16810"/>
    </ligand>
</feature>
<evidence type="ECO:0000256" key="1">
    <source>
        <dbReference type="ARBA" id="ARBA00022723"/>
    </source>
</evidence>
<evidence type="ECO:0000313" key="8">
    <source>
        <dbReference type="EMBL" id="SHE31654.1"/>
    </source>
</evidence>
<dbReference type="InterPro" id="IPR037151">
    <property type="entry name" value="AlkB-like_sf"/>
</dbReference>
<protein>
    <submittedName>
        <fullName evidence="8">DNA-N1-methyladenine dioxygenase</fullName>
    </submittedName>
</protein>